<evidence type="ECO:0000313" key="7">
    <source>
        <dbReference type="EMBL" id="WPU65554.1"/>
    </source>
</evidence>
<dbReference type="GO" id="GO:0031012">
    <property type="term" value="C:extracellular matrix"/>
    <property type="evidence" value="ECO:0007669"/>
    <property type="project" value="InterPro"/>
</dbReference>
<dbReference type="SUPFAM" id="SSF55486">
    <property type="entry name" value="Metalloproteases ('zincins'), catalytic domain"/>
    <property type="match status" value="1"/>
</dbReference>
<dbReference type="RefSeq" id="WP_321396248.1">
    <property type="nucleotide sequence ID" value="NZ_CP139487.1"/>
</dbReference>
<keyword evidence="1" id="KW-0645">Protease</keyword>
<evidence type="ECO:0000256" key="4">
    <source>
        <dbReference type="ARBA" id="ARBA00022833"/>
    </source>
</evidence>
<evidence type="ECO:0000259" key="6">
    <source>
        <dbReference type="SMART" id="SM00235"/>
    </source>
</evidence>
<dbReference type="KEGG" id="psti:SOO65_02215"/>
<feature type="domain" description="Peptidase metallopeptidase" evidence="6">
    <location>
        <begin position="26"/>
        <end position="181"/>
    </location>
</feature>
<evidence type="ECO:0000313" key="8">
    <source>
        <dbReference type="Proteomes" id="UP001324634"/>
    </source>
</evidence>
<dbReference type="Gene3D" id="3.40.390.10">
    <property type="entry name" value="Collagenase (Catalytic Domain)"/>
    <property type="match status" value="1"/>
</dbReference>
<keyword evidence="5" id="KW-0732">Signal</keyword>
<proteinExistence type="predicted"/>
<evidence type="ECO:0000256" key="5">
    <source>
        <dbReference type="SAM" id="SignalP"/>
    </source>
</evidence>
<keyword evidence="7" id="KW-0482">Metalloprotease</keyword>
<evidence type="ECO:0000256" key="2">
    <source>
        <dbReference type="ARBA" id="ARBA00022723"/>
    </source>
</evidence>
<dbReference type="InterPro" id="IPR001818">
    <property type="entry name" value="Pept_M10_metallopeptidase"/>
</dbReference>
<organism evidence="7 8">
    <name type="scientific">Peredibacter starrii</name>
    <dbReference type="NCBI Taxonomy" id="28202"/>
    <lineage>
        <taxon>Bacteria</taxon>
        <taxon>Pseudomonadati</taxon>
        <taxon>Bdellovibrionota</taxon>
        <taxon>Bacteriovoracia</taxon>
        <taxon>Bacteriovoracales</taxon>
        <taxon>Bacteriovoracaceae</taxon>
        <taxon>Peredibacter</taxon>
    </lineage>
</organism>
<dbReference type="GO" id="GO:0004222">
    <property type="term" value="F:metalloendopeptidase activity"/>
    <property type="evidence" value="ECO:0007669"/>
    <property type="project" value="InterPro"/>
</dbReference>
<keyword evidence="8" id="KW-1185">Reference proteome</keyword>
<evidence type="ECO:0000256" key="3">
    <source>
        <dbReference type="ARBA" id="ARBA00022801"/>
    </source>
</evidence>
<accession>A0AAX4HQH5</accession>
<dbReference type="EC" id="3.4.24.-" evidence="7"/>
<dbReference type="SUPFAM" id="SSF49464">
    <property type="entry name" value="Carboxypeptidase regulatory domain-like"/>
    <property type="match status" value="1"/>
</dbReference>
<dbReference type="InterPro" id="IPR024079">
    <property type="entry name" value="MetalloPept_cat_dom_sf"/>
</dbReference>
<reference evidence="7 8" key="1">
    <citation type="submission" date="2023-11" db="EMBL/GenBank/DDBJ databases">
        <title>Peredibacter starrii A3.12.</title>
        <authorList>
            <person name="Mitchell R.J."/>
        </authorList>
    </citation>
    <scope>NUCLEOTIDE SEQUENCE [LARGE SCALE GENOMIC DNA]</scope>
    <source>
        <strain evidence="7 8">A3.12</strain>
    </source>
</reference>
<dbReference type="Pfam" id="PF00413">
    <property type="entry name" value="Peptidase_M10"/>
    <property type="match status" value="1"/>
</dbReference>
<keyword evidence="2" id="KW-0479">Metal-binding</keyword>
<sequence>MSFLLVVLTLVASAWAHQSSLTTTGRELFWATPTIPLTIRTNTSDLSASDARTIILNSMNQWNASSTATVTEAASVNEIRFVSNFPYGSAVLGVTELSYNTAGAIQRASILLNDDYFFHNTPGFYAAGQVFLGDVVTHELGHLFGLSHSEVLSSTMFYSAFSGQSTVSLDDRSGIRQKYDSSYGSITGYVKGGNHIGVLGAHIQAISRRTGESSGAISDENGAFTLGGLDLNDSYYLYVSPVKNTDSLPGYFANTQNEFCPGSYVGSFFSACGKENEGKPQTITLTPSNPSVDVGVVSIHCDLKSDESYSVQKVATTFTPITIYDYGSENRHEKAFVGWFRSTTSSLWSGHDSLNIDLTDFINLSGNPKFLKLSLISFPFGTRMEYEWSIKKNGVTDTTLNRAMSYSSLTETYNTDLEAFVPLNASTAMNNFQVNIRARRLSNNYSAQTFPSYIQFASDQHLPYLVVASIWEQSGPQMIPIIDTGALLSDNYACLEAPYTYAVSRAREANDENDLSKTAGAAASCGTIEPPTSGPGSSLPIITLGFMLALLPSLFAKSRKKFLS</sequence>
<protein>
    <submittedName>
        <fullName evidence="7">Matrixin family metalloprotease</fullName>
        <ecNumber evidence="7">3.4.24.-</ecNumber>
    </submittedName>
</protein>
<gene>
    <name evidence="7" type="ORF">SOO65_02215</name>
</gene>
<evidence type="ECO:0000256" key="1">
    <source>
        <dbReference type="ARBA" id="ARBA00022670"/>
    </source>
</evidence>
<keyword evidence="4" id="KW-0862">Zinc</keyword>
<feature type="signal peptide" evidence="5">
    <location>
        <begin position="1"/>
        <end position="16"/>
    </location>
</feature>
<name>A0AAX4HQH5_9BACT</name>
<dbReference type="AlphaFoldDB" id="A0AAX4HQH5"/>
<dbReference type="EMBL" id="CP139487">
    <property type="protein sequence ID" value="WPU65554.1"/>
    <property type="molecule type" value="Genomic_DNA"/>
</dbReference>
<dbReference type="InterPro" id="IPR006026">
    <property type="entry name" value="Peptidase_Metallo"/>
</dbReference>
<keyword evidence="3 7" id="KW-0378">Hydrolase</keyword>
<dbReference type="GO" id="GO:0006508">
    <property type="term" value="P:proteolysis"/>
    <property type="evidence" value="ECO:0007669"/>
    <property type="project" value="UniProtKB-KW"/>
</dbReference>
<feature type="chain" id="PRO_5043982579" evidence="5">
    <location>
        <begin position="17"/>
        <end position="564"/>
    </location>
</feature>
<dbReference type="InterPro" id="IPR008969">
    <property type="entry name" value="CarboxyPept-like_regulatory"/>
</dbReference>
<dbReference type="GO" id="GO:0008270">
    <property type="term" value="F:zinc ion binding"/>
    <property type="evidence" value="ECO:0007669"/>
    <property type="project" value="InterPro"/>
</dbReference>
<dbReference type="SMART" id="SM00235">
    <property type="entry name" value="ZnMc"/>
    <property type="match status" value="1"/>
</dbReference>
<dbReference type="Proteomes" id="UP001324634">
    <property type="component" value="Chromosome"/>
</dbReference>